<dbReference type="AlphaFoldDB" id="A0AAD5PWD1"/>
<protein>
    <submittedName>
        <fullName evidence="2">Uncharacterized protein</fullName>
    </submittedName>
</protein>
<feature type="region of interest" description="Disordered" evidence="1">
    <location>
        <begin position="1"/>
        <end position="58"/>
    </location>
</feature>
<reference evidence="2 3" key="1">
    <citation type="submission" date="2022-05" db="EMBL/GenBank/DDBJ databases">
        <title>A multi-omics perspective on studying reproductive biology in Daphnia sinensis.</title>
        <authorList>
            <person name="Jia J."/>
        </authorList>
    </citation>
    <scope>NUCLEOTIDE SEQUENCE [LARGE SCALE GENOMIC DNA]</scope>
    <source>
        <strain evidence="2 3">WSL</strain>
    </source>
</reference>
<accession>A0AAD5PWD1</accession>
<name>A0AAD5PWD1_9CRUS</name>
<feature type="compositionally biased region" description="Polar residues" evidence="1">
    <location>
        <begin position="48"/>
        <end position="58"/>
    </location>
</feature>
<gene>
    <name evidence="2" type="ORF">GHT06_011572</name>
</gene>
<dbReference type="Proteomes" id="UP000820818">
    <property type="component" value="Linkage Group LG3"/>
</dbReference>
<evidence type="ECO:0000256" key="1">
    <source>
        <dbReference type="SAM" id="MobiDB-lite"/>
    </source>
</evidence>
<feature type="compositionally biased region" description="Low complexity" evidence="1">
    <location>
        <begin position="205"/>
        <end position="219"/>
    </location>
</feature>
<sequence length="277" mass="30117">MNFGQLRQSKRIRGIAASPEREVSKRVGQGSELGVKPKVPTGSCVDAGTQTSPAVGHSASNLESQNLVKSVGAQTQVVCNYQRLRAQQRPWDSGIGEKTVVEPASTFEEVSGRERVSTYPLALCGESASRGEFVESVVEGTFNAESLQWDSGDLREIWLEPRHSEGEDSSEDLDGLSSQGRRGLSDSSEDSPGETSSDDERESSSEFSSVSSVPSSVSPLAMAQRAPVPQLKYRAPPIFCGKKDENAVDCLERYESTAQYNRWEGQRESGKFWDVSG</sequence>
<feature type="region of interest" description="Disordered" evidence="1">
    <location>
        <begin position="162"/>
        <end position="228"/>
    </location>
</feature>
<proteinExistence type="predicted"/>
<organism evidence="2 3">
    <name type="scientific">Daphnia sinensis</name>
    <dbReference type="NCBI Taxonomy" id="1820382"/>
    <lineage>
        <taxon>Eukaryota</taxon>
        <taxon>Metazoa</taxon>
        <taxon>Ecdysozoa</taxon>
        <taxon>Arthropoda</taxon>
        <taxon>Crustacea</taxon>
        <taxon>Branchiopoda</taxon>
        <taxon>Diplostraca</taxon>
        <taxon>Cladocera</taxon>
        <taxon>Anomopoda</taxon>
        <taxon>Daphniidae</taxon>
        <taxon>Daphnia</taxon>
        <taxon>Daphnia similis group</taxon>
    </lineage>
</organism>
<keyword evidence="3" id="KW-1185">Reference proteome</keyword>
<comment type="caution">
    <text evidence="2">The sequence shown here is derived from an EMBL/GenBank/DDBJ whole genome shotgun (WGS) entry which is preliminary data.</text>
</comment>
<feature type="compositionally biased region" description="Acidic residues" evidence="1">
    <location>
        <begin position="187"/>
        <end position="201"/>
    </location>
</feature>
<evidence type="ECO:0000313" key="3">
    <source>
        <dbReference type="Proteomes" id="UP000820818"/>
    </source>
</evidence>
<dbReference type="EMBL" id="WJBH02000003">
    <property type="protein sequence ID" value="KAI9560623.1"/>
    <property type="molecule type" value="Genomic_DNA"/>
</dbReference>
<evidence type="ECO:0000313" key="2">
    <source>
        <dbReference type="EMBL" id="KAI9560623.1"/>
    </source>
</evidence>